<feature type="domain" description="HTH tetR-type" evidence="3">
    <location>
        <begin position="17"/>
        <end position="76"/>
    </location>
</feature>
<feature type="DNA-binding region" description="H-T-H motif" evidence="2">
    <location>
        <begin position="39"/>
        <end position="58"/>
    </location>
</feature>
<dbReference type="Pfam" id="PF00440">
    <property type="entry name" value="TetR_N"/>
    <property type="match status" value="1"/>
</dbReference>
<dbReference type="GO" id="GO:0000976">
    <property type="term" value="F:transcription cis-regulatory region binding"/>
    <property type="evidence" value="ECO:0007669"/>
    <property type="project" value="TreeGrafter"/>
</dbReference>
<evidence type="ECO:0000256" key="1">
    <source>
        <dbReference type="ARBA" id="ARBA00023125"/>
    </source>
</evidence>
<evidence type="ECO:0000313" key="5">
    <source>
        <dbReference type="Proteomes" id="UP000199475"/>
    </source>
</evidence>
<dbReference type="EMBL" id="FNGP01000003">
    <property type="protein sequence ID" value="SDL48774.1"/>
    <property type="molecule type" value="Genomic_DNA"/>
</dbReference>
<dbReference type="GO" id="GO:0003700">
    <property type="term" value="F:DNA-binding transcription factor activity"/>
    <property type="evidence" value="ECO:0007669"/>
    <property type="project" value="TreeGrafter"/>
</dbReference>
<gene>
    <name evidence="4" type="ORF">SAMN04488242_1620</name>
</gene>
<dbReference type="STRING" id="686624.SAMN04488242_1620"/>
<evidence type="ECO:0000259" key="3">
    <source>
        <dbReference type="PROSITE" id="PS50977"/>
    </source>
</evidence>
<protein>
    <submittedName>
        <fullName evidence="4">Transcriptional regulator, TetR family</fullName>
    </submittedName>
</protein>
<dbReference type="PRINTS" id="PR00455">
    <property type="entry name" value="HTHTETR"/>
</dbReference>
<dbReference type="AlphaFoldDB" id="A0A1G9KGX5"/>
<dbReference type="InterPro" id="IPR045823">
    <property type="entry name" value="TetR_C_32"/>
</dbReference>
<dbReference type="RefSeq" id="WP_093250875.1">
    <property type="nucleotide sequence ID" value="NZ_FNGP01000003.1"/>
</dbReference>
<dbReference type="InterPro" id="IPR036271">
    <property type="entry name" value="Tet_transcr_reg_TetR-rel_C_sf"/>
</dbReference>
<keyword evidence="5" id="KW-1185">Reference proteome</keyword>
<proteinExistence type="predicted"/>
<dbReference type="PANTHER" id="PTHR30055">
    <property type="entry name" value="HTH-TYPE TRANSCRIPTIONAL REGULATOR RUTR"/>
    <property type="match status" value="1"/>
</dbReference>
<organism evidence="4 5">
    <name type="scientific">Tessaracoccus oleiagri</name>
    <dbReference type="NCBI Taxonomy" id="686624"/>
    <lineage>
        <taxon>Bacteria</taxon>
        <taxon>Bacillati</taxon>
        <taxon>Actinomycetota</taxon>
        <taxon>Actinomycetes</taxon>
        <taxon>Propionibacteriales</taxon>
        <taxon>Propionibacteriaceae</taxon>
        <taxon>Tessaracoccus</taxon>
    </lineage>
</organism>
<dbReference type="PROSITE" id="PS50977">
    <property type="entry name" value="HTH_TETR_2"/>
    <property type="match status" value="1"/>
</dbReference>
<dbReference type="InterPro" id="IPR050109">
    <property type="entry name" value="HTH-type_TetR-like_transc_reg"/>
</dbReference>
<dbReference type="Gene3D" id="1.10.357.10">
    <property type="entry name" value="Tetracycline Repressor, domain 2"/>
    <property type="match status" value="1"/>
</dbReference>
<dbReference type="InterPro" id="IPR001647">
    <property type="entry name" value="HTH_TetR"/>
</dbReference>
<sequence length="206" mass="23287">METTTDGRATRWHAHNAERRRELVASALRAIRKHGPGVGMDDIAAEAGTSKPVIYRHFRDRAGLYQAVVDWVNDFIWNSLGLEGSGDVDPRELVRQLADTYLTLVEKDPEIYQFVITRPPGDTPVDDPVLSITTRIGNQVSDLFRHWLRAQGLDEEPANIWGHGVVGFTWATADRWILTKLRRPRADVVGYIDQLFAPAFDAQRSK</sequence>
<name>A0A1G9KGX5_9ACTN</name>
<evidence type="ECO:0000313" key="4">
    <source>
        <dbReference type="EMBL" id="SDL48774.1"/>
    </source>
</evidence>
<evidence type="ECO:0000256" key="2">
    <source>
        <dbReference type="PROSITE-ProRule" id="PRU00335"/>
    </source>
</evidence>
<dbReference type="OrthoDB" id="70491at2"/>
<reference evidence="4 5" key="1">
    <citation type="submission" date="2016-10" db="EMBL/GenBank/DDBJ databases">
        <authorList>
            <person name="de Groot N.N."/>
        </authorList>
    </citation>
    <scope>NUCLEOTIDE SEQUENCE [LARGE SCALE GENOMIC DNA]</scope>
    <source>
        <strain evidence="4 5">CGMCC 1.9159</strain>
    </source>
</reference>
<dbReference type="Proteomes" id="UP000199475">
    <property type="component" value="Unassembled WGS sequence"/>
</dbReference>
<accession>A0A1G9KGX5</accession>
<dbReference type="SUPFAM" id="SSF46689">
    <property type="entry name" value="Homeodomain-like"/>
    <property type="match status" value="1"/>
</dbReference>
<dbReference type="InterPro" id="IPR009057">
    <property type="entry name" value="Homeodomain-like_sf"/>
</dbReference>
<dbReference type="PANTHER" id="PTHR30055:SF226">
    <property type="entry name" value="HTH-TYPE TRANSCRIPTIONAL REGULATOR PKSA"/>
    <property type="match status" value="1"/>
</dbReference>
<dbReference type="SUPFAM" id="SSF48498">
    <property type="entry name" value="Tetracyclin repressor-like, C-terminal domain"/>
    <property type="match status" value="1"/>
</dbReference>
<keyword evidence="1 2" id="KW-0238">DNA-binding</keyword>
<dbReference type="Pfam" id="PF19344">
    <property type="entry name" value="TetR_C_32"/>
    <property type="match status" value="1"/>
</dbReference>